<gene>
    <name evidence="1" type="ORF">PYM288_LOCUS8571</name>
</gene>
<sequence>MTKISRAVSRRSILFLNIYLREQHVLFKTGLIDLHPMMAILIMPSDVTVHMPNLCNLTVQTINDISVDGRQWEQIIRSHLIKLKRFRLKLTRKLVNNENWQQYVDELISSFQSRFWLEERRWFVQCDWDPDVAAIYLYTLPYAFDRFTAHFPLIFKSTCPHNKCHCSYDRVHRLKYISSLSEDFNQCHISFSNVQDLTIYLPINDYLWMIVPKFHQLTSLCVAWYNYDKDFPSQLQLLLDRATRLYSLSMETWRSYPTQMAPFEITHASIRRLDFYNYHYHYNNEECTILSHSPLGMQCEVLRISVDNRTCILDLVNKMANLHQLIVQCRDDKHTEQLTASSDELVEWLQHQLPSTYLITRNIRLANEIHLWVS</sequence>
<comment type="caution">
    <text evidence="1">The sequence shown here is derived from an EMBL/GenBank/DDBJ whole genome shotgun (WGS) entry which is preliminary data.</text>
</comment>
<accession>A0A813YB50</accession>
<dbReference type="Proteomes" id="UP000663854">
    <property type="component" value="Unassembled WGS sequence"/>
</dbReference>
<reference evidence="1" key="1">
    <citation type="submission" date="2021-02" db="EMBL/GenBank/DDBJ databases">
        <authorList>
            <person name="Nowell W R."/>
        </authorList>
    </citation>
    <scope>NUCLEOTIDE SEQUENCE</scope>
</reference>
<proteinExistence type="predicted"/>
<name>A0A813YB50_9BILA</name>
<dbReference type="AlphaFoldDB" id="A0A813YB50"/>
<evidence type="ECO:0000313" key="1">
    <source>
        <dbReference type="EMBL" id="CAF0881701.1"/>
    </source>
</evidence>
<dbReference type="EMBL" id="CAJNOH010000116">
    <property type="protein sequence ID" value="CAF0881701.1"/>
    <property type="molecule type" value="Genomic_DNA"/>
</dbReference>
<protein>
    <submittedName>
        <fullName evidence="1">Uncharacterized protein</fullName>
    </submittedName>
</protein>
<evidence type="ECO:0000313" key="2">
    <source>
        <dbReference type="Proteomes" id="UP000663854"/>
    </source>
</evidence>
<organism evidence="1 2">
    <name type="scientific">Rotaria sordida</name>
    <dbReference type="NCBI Taxonomy" id="392033"/>
    <lineage>
        <taxon>Eukaryota</taxon>
        <taxon>Metazoa</taxon>
        <taxon>Spiralia</taxon>
        <taxon>Gnathifera</taxon>
        <taxon>Rotifera</taxon>
        <taxon>Eurotatoria</taxon>
        <taxon>Bdelloidea</taxon>
        <taxon>Philodinida</taxon>
        <taxon>Philodinidae</taxon>
        <taxon>Rotaria</taxon>
    </lineage>
</organism>